<evidence type="ECO:0000313" key="2">
    <source>
        <dbReference type="EMBL" id="TSE11234.1"/>
    </source>
</evidence>
<feature type="transmembrane region" description="Helical" evidence="1">
    <location>
        <begin position="62"/>
        <end position="84"/>
    </location>
</feature>
<reference evidence="2 3" key="1">
    <citation type="submission" date="2019-07" db="EMBL/GenBank/DDBJ databases">
        <title>The draft genome sequence of Aquimarina algiphila M91.</title>
        <authorList>
            <person name="Meng X."/>
        </authorList>
    </citation>
    <scope>NUCLEOTIDE SEQUENCE [LARGE SCALE GENOMIC DNA]</scope>
    <source>
        <strain evidence="2 3">M91</strain>
    </source>
</reference>
<dbReference type="RefSeq" id="WP_143915162.1">
    <property type="nucleotide sequence ID" value="NZ_CANMIK010000032.1"/>
</dbReference>
<proteinExistence type="predicted"/>
<keyword evidence="1" id="KW-0472">Membrane</keyword>
<evidence type="ECO:0000256" key="1">
    <source>
        <dbReference type="SAM" id="Phobius"/>
    </source>
</evidence>
<keyword evidence="1" id="KW-0812">Transmembrane</keyword>
<protein>
    <submittedName>
        <fullName evidence="2">Uncharacterized protein</fullName>
    </submittedName>
</protein>
<accession>A0A554VRE6</accession>
<evidence type="ECO:0000313" key="3">
    <source>
        <dbReference type="Proteomes" id="UP000318833"/>
    </source>
</evidence>
<sequence length="108" mass="13167">MEENNEQSKSIWGKWWIPFRKWFYPAWLVYEVSIRFYEYSLSVHIYFIEQQKYVGQIGAQTLAIFCSITTFVICTFYLTVPAYFTLFKLFKEDDLTGSRFEQLMKKFF</sequence>
<dbReference type="OrthoDB" id="1189484at2"/>
<keyword evidence="3" id="KW-1185">Reference proteome</keyword>
<dbReference type="AlphaFoldDB" id="A0A554VRE6"/>
<organism evidence="2 3">
    <name type="scientific">Aquimarina algiphila</name>
    <dbReference type="NCBI Taxonomy" id="2047982"/>
    <lineage>
        <taxon>Bacteria</taxon>
        <taxon>Pseudomonadati</taxon>
        <taxon>Bacteroidota</taxon>
        <taxon>Flavobacteriia</taxon>
        <taxon>Flavobacteriales</taxon>
        <taxon>Flavobacteriaceae</taxon>
        <taxon>Aquimarina</taxon>
    </lineage>
</organism>
<name>A0A554VRE6_9FLAO</name>
<dbReference type="Proteomes" id="UP000318833">
    <property type="component" value="Unassembled WGS sequence"/>
</dbReference>
<gene>
    <name evidence="2" type="ORF">FOF46_00995</name>
</gene>
<comment type="caution">
    <text evidence="2">The sequence shown here is derived from an EMBL/GenBank/DDBJ whole genome shotgun (WGS) entry which is preliminary data.</text>
</comment>
<dbReference type="EMBL" id="VLNR01000002">
    <property type="protein sequence ID" value="TSE11234.1"/>
    <property type="molecule type" value="Genomic_DNA"/>
</dbReference>
<keyword evidence="1" id="KW-1133">Transmembrane helix</keyword>